<organism evidence="14 15">
    <name type="scientific">Acipenser ruthenus</name>
    <name type="common">Sterlet sturgeon</name>
    <dbReference type="NCBI Taxonomy" id="7906"/>
    <lineage>
        <taxon>Eukaryota</taxon>
        <taxon>Metazoa</taxon>
        <taxon>Chordata</taxon>
        <taxon>Craniata</taxon>
        <taxon>Vertebrata</taxon>
        <taxon>Euteleostomi</taxon>
        <taxon>Actinopterygii</taxon>
        <taxon>Chondrostei</taxon>
        <taxon>Acipenseriformes</taxon>
        <taxon>Acipenseridae</taxon>
        <taxon>Acipenser</taxon>
    </lineage>
</organism>
<keyword evidence="9" id="KW-0472">Membrane</keyword>
<dbReference type="InterPro" id="IPR040180">
    <property type="entry name" value="Neuregulin"/>
</dbReference>
<evidence type="ECO:0000256" key="9">
    <source>
        <dbReference type="ARBA" id="ARBA00023136"/>
    </source>
</evidence>
<dbReference type="EMBL" id="SCEB01214683">
    <property type="protein sequence ID" value="RXM33839.1"/>
    <property type="molecule type" value="Genomic_DNA"/>
</dbReference>
<dbReference type="AlphaFoldDB" id="A0A444UF95"/>
<keyword evidence="15" id="KW-1185">Reference proteome</keyword>
<feature type="compositionally biased region" description="Basic and acidic residues" evidence="12">
    <location>
        <begin position="15"/>
        <end position="24"/>
    </location>
</feature>
<evidence type="ECO:0000256" key="5">
    <source>
        <dbReference type="ARBA" id="ARBA00022536"/>
    </source>
</evidence>
<dbReference type="SUPFAM" id="SSF48726">
    <property type="entry name" value="Immunoglobulin"/>
    <property type="match status" value="1"/>
</dbReference>
<keyword evidence="3" id="KW-1003">Cell membrane</keyword>
<evidence type="ECO:0000313" key="15">
    <source>
        <dbReference type="Proteomes" id="UP000289886"/>
    </source>
</evidence>
<accession>A0A444UF95</accession>
<evidence type="ECO:0000313" key="14">
    <source>
        <dbReference type="EMBL" id="RXM33839.1"/>
    </source>
</evidence>
<name>A0A444UF95_ACIRT</name>
<dbReference type="GO" id="GO:0007399">
    <property type="term" value="P:nervous system development"/>
    <property type="evidence" value="ECO:0007669"/>
    <property type="project" value="InterPro"/>
</dbReference>
<evidence type="ECO:0000256" key="4">
    <source>
        <dbReference type="ARBA" id="ARBA00022525"/>
    </source>
</evidence>
<evidence type="ECO:0000256" key="8">
    <source>
        <dbReference type="ARBA" id="ARBA00023030"/>
    </source>
</evidence>
<dbReference type="FunFam" id="2.60.40.10:FF:000032">
    <property type="entry name" value="palladin isoform X1"/>
    <property type="match status" value="1"/>
</dbReference>
<evidence type="ECO:0000256" key="1">
    <source>
        <dbReference type="ARBA" id="ARBA00004251"/>
    </source>
</evidence>
<evidence type="ECO:0000256" key="2">
    <source>
        <dbReference type="ARBA" id="ARBA00004613"/>
    </source>
</evidence>
<dbReference type="SMART" id="SM00409">
    <property type="entry name" value="IG"/>
    <property type="match status" value="1"/>
</dbReference>
<feature type="region of interest" description="Disordered" evidence="12">
    <location>
        <begin position="134"/>
        <end position="162"/>
    </location>
</feature>
<dbReference type="PANTHER" id="PTHR11100:SF12">
    <property type="entry name" value="PROTEIN VEIN"/>
    <property type="match status" value="1"/>
</dbReference>
<dbReference type="GO" id="GO:0005886">
    <property type="term" value="C:plasma membrane"/>
    <property type="evidence" value="ECO:0007669"/>
    <property type="project" value="UniProtKB-SubCell"/>
</dbReference>
<comment type="caution">
    <text evidence="14">The sequence shown here is derived from an EMBL/GenBank/DDBJ whole genome shotgun (WGS) entry which is preliminary data.</text>
</comment>
<comment type="subcellular location">
    <subcellularLocation>
        <location evidence="1">Cell membrane</location>
        <topology evidence="1">Single-pass type I membrane protein</topology>
    </subcellularLocation>
    <subcellularLocation>
        <location evidence="2">Secreted</location>
    </subcellularLocation>
</comment>
<dbReference type="GO" id="GO:0048513">
    <property type="term" value="P:animal organ development"/>
    <property type="evidence" value="ECO:0007669"/>
    <property type="project" value="TreeGrafter"/>
</dbReference>
<keyword evidence="10" id="KW-1015">Disulfide bond</keyword>
<protein>
    <submittedName>
        <fullName evidence="14">Pro-neuregulin-1, membrane-bound isoform</fullName>
    </submittedName>
</protein>
<dbReference type="PROSITE" id="PS50835">
    <property type="entry name" value="IG_LIKE"/>
    <property type="match status" value="1"/>
</dbReference>
<dbReference type="InterPro" id="IPR003599">
    <property type="entry name" value="Ig_sub"/>
</dbReference>
<dbReference type="Proteomes" id="UP000289886">
    <property type="component" value="Unassembled WGS sequence"/>
</dbReference>
<proteinExistence type="predicted"/>
<evidence type="ECO:0000256" key="6">
    <source>
        <dbReference type="ARBA" id="ARBA00022692"/>
    </source>
</evidence>
<gene>
    <name evidence="14" type="ORF">EOD39_14688</name>
</gene>
<keyword evidence="6" id="KW-0812">Transmembrane</keyword>
<keyword evidence="11" id="KW-0393">Immunoglobulin domain</keyword>
<dbReference type="Pfam" id="PF13927">
    <property type="entry name" value="Ig_3"/>
    <property type="match status" value="1"/>
</dbReference>
<feature type="compositionally biased region" description="Pro residues" evidence="12">
    <location>
        <begin position="138"/>
        <end position="148"/>
    </location>
</feature>
<keyword evidence="5" id="KW-0245">EGF-like domain</keyword>
<evidence type="ECO:0000256" key="11">
    <source>
        <dbReference type="ARBA" id="ARBA00023319"/>
    </source>
</evidence>
<keyword evidence="7" id="KW-1133">Transmembrane helix</keyword>
<dbReference type="PANTHER" id="PTHR11100">
    <property type="entry name" value="HEREGULIN-NEUREGULIN FAMILY MEMBER"/>
    <property type="match status" value="1"/>
</dbReference>
<evidence type="ECO:0000256" key="3">
    <source>
        <dbReference type="ARBA" id="ARBA00022475"/>
    </source>
</evidence>
<evidence type="ECO:0000256" key="7">
    <source>
        <dbReference type="ARBA" id="ARBA00022989"/>
    </source>
</evidence>
<evidence type="ECO:0000256" key="12">
    <source>
        <dbReference type="SAM" id="MobiDB-lite"/>
    </source>
</evidence>
<dbReference type="InterPro" id="IPR003598">
    <property type="entry name" value="Ig_sub2"/>
</dbReference>
<dbReference type="GO" id="GO:0035556">
    <property type="term" value="P:intracellular signal transduction"/>
    <property type="evidence" value="ECO:0007669"/>
    <property type="project" value="TreeGrafter"/>
</dbReference>
<evidence type="ECO:0000256" key="10">
    <source>
        <dbReference type="ARBA" id="ARBA00023157"/>
    </source>
</evidence>
<dbReference type="SMART" id="SM00408">
    <property type="entry name" value="IGc2"/>
    <property type="match status" value="1"/>
</dbReference>
<keyword evidence="4" id="KW-0964">Secreted</keyword>
<dbReference type="Gene3D" id="2.60.40.10">
    <property type="entry name" value="Immunoglobulins"/>
    <property type="match status" value="1"/>
</dbReference>
<dbReference type="GO" id="GO:0008083">
    <property type="term" value="F:growth factor activity"/>
    <property type="evidence" value="ECO:0007669"/>
    <property type="project" value="UniProtKB-KW"/>
</dbReference>
<sequence length="162" mass="17358">MSEKKTGRGGNKGKNKNEGKEKVDTAPAEDTSEQAAPKLKNVKSVEVEEGKKVVLKCEASEGNPRPVLTWYKDGKQLKGKNKPKDIKIKQKKTGNSSDIQIPKAKLSHAGTYTCEAANSQGIVQSAGNITVIPGPQATTPPTPPPTTPPVAFWQSLNISRID</sequence>
<feature type="domain" description="Ig-like" evidence="13">
    <location>
        <begin position="37"/>
        <end position="130"/>
    </location>
</feature>
<dbReference type="GO" id="GO:0005615">
    <property type="term" value="C:extracellular space"/>
    <property type="evidence" value="ECO:0007669"/>
    <property type="project" value="TreeGrafter"/>
</dbReference>
<dbReference type="InterPro" id="IPR036179">
    <property type="entry name" value="Ig-like_dom_sf"/>
</dbReference>
<keyword evidence="8" id="KW-0339">Growth factor</keyword>
<dbReference type="InterPro" id="IPR013783">
    <property type="entry name" value="Ig-like_fold"/>
</dbReference>
<evidence type="ECO:0000259" key="13">
    <source>
        <dbReference type="PROSITE" id="PS50835"/>
    </source>
</evidence>
<reference evidence="14 15" key="1">
    <citation type="submission" date="2019-01" db="EMBL/GenBank/DDBJ databases">
        <title>Draft Genome and Complete Hox-Cluster Characterization of the Sterlet Sturgeon (Acipenser ruthenus).</title>
        <authorList>
            <person name="Wei Q."/>
        </authorList>
    </citation>
    <scope>NUCLEOTIDE SEQUENCE [LARGE SCALE GENOMIC DNA]</scope>
    <source>
        <strain evidence="14">WHYD16114868_AA</strain>
        <tissue evidence="14">Blood</tissue>
    </source>
</reference>
<dbReference type="InterPro" id="IPR007110">
    <property type="entry name" value="Ig-like_dom"/>
</dbReference>
<feature type="region of interest" description="Disordered" evidence="12">
    <location>
        <begin position="1"/>
        <end position="45"/>
    </location>
</feature>